<dbReference type="GO" id="GO:0008373">
    <property type="term" value="F:sialyltransferase activity"/>
    <property type="evidence" value="ECO:0007669"/>
    <property type="project" value="InterPro"/>
</dbReference>
<evidence type="ECO:0000256" key="5">
    <source>
        <dbReference type="ARBA" id="ARBA00022692"/>
    </source>
</evidence>
<comment type="subcellular location">
    <subcellularLocation>
        <location evidence="2">Endomembrane system</location>
    </subcellularLocation>
    <subcellularLocation>
        <location evidence="1">Membrane</location>
        <topology evidence="1">Single-pass membrane protein</topology>
    </subcellularLocation>
</comment>
<evidence type="ECO:0000256" key="2">
    <source>
        <dbReference type="ARBA" id="ARBA00004308"/>
    </source>
</evidence>
<keyword evidence="3" id="KW-0328">Glycosyltransferase</keyword>
<evidence type="ECO:0000256" key="7">
    <source>
        <dbReference type="ARBA" id="ARBA00023136"/>
    </source>
</evidence>
<dbReference type="GO" id="GO:0016020">
    <property type="term" value="C:membrane"/>
    <property type="evidence" value="ECO:0007669"/>
    <property type="project" value="UniProtKB-SubCell"/>
</dbReference>
<protein>
    <submittedName>
        <fullName evidence="9">Uncharacterized protein</fullName>
    </submittedName>
</protein>
<proteinExistence type="predicted"/>
<keyword evidence="6" id="KW-1133">Transmembrane helix</keyword>
<evidence type="ECO:0000313" key="9">
    <source>
        <dbReference type="EMBL" id="ARS51766.1"/>
    </source>
</evidence>
<keyword evidence="5" id="KW-0812">Transmembrane</keyword>
<reference evidence="9 10" key="1">
    <citation type="journal article" date="2017" name="Int. J. Syst. Evol. Microbiol.">
        <title>Kushneria konosiri sp. nov., isolated from the Korean salt-fermented seafood Daemi-jeot.</title>
        <authorList>
            <person name="Yun J.H."/>
            <person name="Park S.K."/>
            <person name="Lee J.Y."/>
            <person name="Jung M.J."/>
            <person name="Bae J.W."/>
        </authorList>
    </citation>
    <scope>NUCLEOTIDE SEQUENCE [LARGE SCALE GENOMIC DNA]</scope>
    <source>
        <strain evidence="9 10">X49</strain>
    </source>
</reference>
<evidence type="ECO:0000256" key="6">
    <source>
        <dbReference type="ARBA" id="ARBA00022989"/>
    </source>
</evidence>
<keyword evidence="7" id="KW-0472">Membrane</keyword>
<dbReference type="Proteomes" id="UP000250025">
    <property type="component" value="Chromosome"/>
</dbReference>
<dbReference type="EMBL" id="CP021323">
    <property type="protein sequence ID" value="ARS51766.1"/>
    <property type="molecule type" value="Genomic_DNA"/>
</dbReference>
<dbReference type="GO" id="GO:0012505">
    <property type="term" value="C:endomembrane system"/>
    <property type="evidence" value="ECO:0007669"/>
    <property type="project" value="UniProtKB-SubCell"/>
</dbReference>
<evidence type="ECO:0000313" key="10">
    <source>
        <dbReference type="Proteomes" id="UP000250025"/>
    </source>
</evidence>
<keyword evidence="8" id="KW-0325">Glycoprotein</keyword>
<keyword evidence="4" id="KW-0808">Transferase</keyword>
<name>A0A2Z2H4S0_9GAMM</name>
<dbReference type="KEGG" id="kus:B9G99_01695"/>
<evidence type="ECO:0000256" key="3">
    <source>
        <dbReference type="ARBA" id="ARBA00022676"/>
    </source>
</evidence>
<evidence type="ECO:0000256" key="1">
    <source>
        <dbReference type="ARBA" id="ARBA00004167"/>
    </source>
</evidence>
<keyword evidence="10" id="KW-1185">Reference proteome</keyword>
<accession>A0A2Z2H4S0</accession>
<dbReference type="AlphaFoldDB" id="A0A2Z2H4S0"/>
<dbReference type="Gene3D" id="3.90.1480.20">
    <property type="entry name" value="Glycosyl transferase family 29"/>
    <property type="match status" value="1"/>
</dbReference>
<evidence type="ECO:0000256" key="4">
    <source>
        <dbReference type="ARBA" id="ARBA00022679"/>
    </source>
</evidence>
<evidence type="ECO:0000256" key="8">
    <source>
        <dbReference type="ARBA" id="ARBA00023180"/>
    </source>
</evidence>
<organism evidence="9 10">
    <name type="scientific">Kushneria konosiri</name>
    <dbReference type="NCBI Taxonomy" id="698828"/>
    <lineage>
        <taxon>Bacteria</taxon>
        <taxon>Pseudomonadati</taxon>
        <taxon>Pseudomonadota</taxon>
        <taxon>Gammaproteobacteria</taxon>
        <taxon>Oceanospirillales</taxon>
        <taxon>Halomonadaceae</taxon>
        <taxon>Kushneria</taxon>
    </lineage>
</organism>
<dbReference type="Pfam" id="PF00777">
    <property type="entry name" value="Glyco_transf_29"/>
    <property type="match status" value="1"/>
</dbReference>
<gene>
    <name evidence="9" type="ORF">B9G99_01695</name>
</gene>
<dbReference type="InterPro" id="IPR001675">
    <property type="entry name" value="Glyco_trans_29"/>
</dbReference>
<sequence length="514" mass="60245">MIRFIIKNKSAIRKVVFLVASSLYPIMDLSNFIKTKKFFGKGLTANSREISELLRFYSNKHDASKVKKIYNFSVLIYPYNKSLFFNKVLADESMGEKVTVKEAVEAALPKAASFTIDEYIKLARLLISINEFDYAEALVKDFQSSSYEDPRLYAVFYFFNVFKKQYTKDIFNGLSLKIRRRDMSFFSFLFETLFKQGFVLEAYRLKDEVSDVLISQKEKIKDIDICYQVLMAYLFSERFESAKEYVDVLTSQKSASSLKNHPFQQVEEYLYRLGFSEKKIFYPERPHEGCFEKKIRSKTIAIVGPAGIVENLHEEIDSYDTVIRTNAFNMSDFLDEKKSLGTKLDISYYTKHTFKHRFDEILSLRKKENFIPVYRNRQDYTSALNMGDGPGARWVRRSPWNFMPNFKNMHAVQRIVWDVLKFAPEKIKLFNVNFYVGDLYNESYKPRGISPDKNSLGIKHDPLQSFLFIKNLHNAGVVECDSRAENVLKMSREEYKDYIQNSFGNEWKAEKGNF</sequence>
<dbReference type="InterPro" id="IPR038578">
    <property type="entry name" value="GT29-like_sf"/>
</dbReference>